<sequence>MGFRGEMVIVSLMFFVVLGIEVVAGRTHSSLQESEIDRQLKLLNKPALKTIQTQYGDIFDCVDINKQPALDHPLLANHTIKMKPSSYPVWREEDAPLKNPLSLVMLGKERCPTGTVPIRRTSREELISAQNIQNLNQKRYISSLFTKRGHYHGSSVNITTNNPRVIKYQTSTARVRLWGGSMFEISFIEAGWLVSPRTFGDQRTRFYAYWTSGMRGCYNIFCPGFVQISQTTPVGAVLDPISIYNDTQYQIKVTIFGDKKNQHWWLSLNEETIGYWPMSILVDFQDTAEFVEWGGEATGPANLLSSAMGSGYFPKEGEGIAGKFRNVFILNETLYEAYPLEDVLYTQSTNPACYSVSDRRDWYSFFYYGGPGFC</sequence>
<dbReference type="InterPro" id="IPR025521">
    <property type="entry name" value="Neprosin_propep"/>
</dbReference>
<dbReference type="Proteomes" id="UP001179952">
    <property type="component" value="Unassembled WGS sequence"/>
</dbReference>
<dbReference type="EMBL" id="JAUJYN010000011">
    <property type="protein sequence ID" value="KAK1260872.1"/>
    <property type="molecule type" value="Genomic_DNA"/>
</dbReference>
<evidence type="ECO:0000256" key="1">
    <source>
        <dbReference type="SAM" id="SignalP"/>
    </source>
</evidence>
<proteinExistence type="predicted"/>
<feature type="domain" description="Neprosin PEP catalytic" evidence="2">
    <location>
        <begin position="132"/>
        <end position="374"/>
    </location>
</feature>
<evidence type="ECO:0000313" key="4">
    <source>
        <dbReference type="Proteomes" id="UP001179952"/>
    </source>
</evidence>
<reference evidence="3" key="2">
    <citation type="submission" date="2023-06" db="EMBL/GenBank/DDBJ databases">
        <authorList>
            <person name="Ma L."/>
            <person name="Liu K.-W."/>
            <person name="Li Z."/>
            <person name="Hsiao Y.-Y."/>
            <person name="Qi Y."/>
            <person name="Fu T."/>
            <person name="Tang G."/>
            <person name="Zhang D."/>
            <person name="Sun W.-H."/>
            <person name="Liu D.-K."/>
            <person name="Li Y."/>
            <person name="Chen G.-Z."/>
            <person name="Liu X.-D."/>
            <person name="Liao X.-Y."/>
            <person name="Jiang Y.-T."/>
            <person name="Yu X."/>
            <person name="Hao Y."/>
            <person name="Huang J."/>
            <person name="Zhao X.-W."/>
            <person name="Ke S."/>
            <person name="Chen Y.-Y."/>
            <person name="Wu W.-L."/>
            <person name="Hsu J.-L."/>
            <person name="Lin Y.-F."/>
            <person name="Huang M.-D."/>
            <person name="Li C.-Y."/>
            <person name="Huang L."/>
            <person name="Wang Z.-W."/>
            <person name="Zhao X."/>
            <person name="Zhong W.-Y."/>
            <person name="Peng D.-H."/>
            <person name="Ahmad S."/>
            <person name="Lan S."/>
            <person name="Zhang J.-S."/>
            <person name="Tsai W.-C."/>
            <person name="Van De Peer Y."/>
            <person name="Liu Z.-J."/>
        </authorList>
    </citation>
    <scope>NUCLEOTIDE SEQUENCE</scope>
    <source>
        <strain evidence="3">SCP</strain>
        <tissue evidence="3">Leaves</tissue>
    </source>
</reference>
<organism evidence="3 4">
    <name type="scientific">Acorus gramineus</name>
    <name type="common">Dwarf sweet flag</name>
    <dbReference type="NCBI Taxonomy" id="55184"/>
    <lineage>
        <taxon>Eukaryota</taxon>
        <taxon>Viridiplantae</taxon>
        <taxon>Streptophyta</taxon>
        <taxon>Embryophyta</taxon>
        <taxon>Tracheophyta</taxon>
        <taxon>Spermatophyta</taxon>
        <taxon>Magnoliopsida</taxon>
        <taxon>Liliopsida</taxon>
        <taxon>Acoraceae</taxon>
        <taxon>Acorus</taxon>
    </lineage>
</organism>
<comment type="caution">
    <text evidence="3">The sequence shown here is derived from an EMBL/GenBank/DDBJ whole genome shotgun (WGS) entry which is preliminary data.</text>
</comment>
<name>A0AAV9A9M2_ACOGR</name>
<feature type="signal peptide" evidence="1">
    <location>
        <begin position="1"/>
        <end position="19"/>
    </location>
</feature>
<dbReference type="PROSITE" id="PS52045">
    <property type="entry name" value="NEPROSIN_PEP_CD"/>
    <property type="match status" value="1"/>
</dbReference>
<reference evidence="3" key="1">
    <citation type="journal article" date="2023" name="Nat. Commun.">
        <title>Diploid and tetraploid genomes of Acorus and the evolution of monocots.</title>
        <authorList>
            <person name="Ma L."/>
            <person name="Liu K.W."/>
            <person name="Li Z."/>
            <person name="Hsiao Y.Y."/>
            <person name="Qi Y."/>
            <person name="Fu T."/>
            <person name="Tang G.D."/>
            <person name="Zhang D."/>
            <person name="Sun W.H."/>
            <person name="Liu D.K."/>
            <person name="Li Y."/>
            <person name="Chen G.Z."/>
            <person name="Liu X.D."/>
            <person name="Liao X.Y."/>
            <person name="Jiang Y.T."/>
            <person name="Yu X."/>
            <person name="Hao Y."/>
            <person name="Huang J."/>
            <person name="Zhao X.W."/>
            <person name="Ke S."/>
            <person name="Chen Y.Y."/>
            <person name="Wu W.L."/>
            <person name="Hsu J.L."/>
            <person name="Lin Y.F."/>
            <person name="Huang M.D."/>
            <person name="Li C.Y."/>
            <person name="Huang L."/>
            <person name="Wang Z.W."/>
            <person name="Zhao X."/>
            <person name="Zhong W.Y."/>
            <person name="Peng D.H."/>
            <person name="Ahmad S."/>
            <person name="Lan S."/>
            <person name="Zhang J.S."/>
            <person name="Tsai W.C."/>
            <person name="Van de Peer Y."/>
            <person name="Liu Z.J."/>
        </authorList>
    </citation>
    <scope>NUCLEOTIDE SEQUENCE</scope>
    <source>
        <strain evidence="3">SCP</strain>
    </source>
</reference>
<evidence type="ECO:0000259" key="2">
    <source>
        <dbReference type="PROSITE" id="PS52045"/>
    </source>
</evidence>
<protein>
    <recommendedName>
        <fullName evidence="2">Neprosin PEP catalytic domain-containing protein</fullName>
    </recommendedName>
</protein>
<dbReference type="PANTHER" id="PTHR31589:SF110">
    <property type="entry name" value="PROTEIN, PUTATIVE (DUF239)-RELATED"/>
    <property type="match status" value="1"/>
</dbReference>
<evidence type="ECO:0000313" key="3">
    <source>
        <dbReference type="EMBL" id="KAK1260872.1"/>
    </source>
</evidence>
<accession>A0AAV9A9M2</accession>
<keyword evidence="1" id="KW-0732">Signal</keyword>
<dbReference type="Pfam" id="PF14365">
    <property type="entry name" value="Neprosin_AP"/>
    <property type="match status" value="1"/>
</dbReference>
<dbReference type="Pfam" id="PF03080">
    <property type="entry name" value="Neprosin"/>
    <property type="match status" value="1"/>
</dbReference>
<dbReference type="InterPro" id="IPR053168">
    <property type="entry name" value="Glutamic_endopeptidase"/>
</dbReference>
<dbReference type="AlphaFoldDB" id="A0AAV9A9M2"/>
<feature type="chain" id="PRO_5043754046" description="Neprosin PEP catalytic domain-containing protein" evidence="1">
    <location>
        <begin position="20"/>
        <end position="374"/>
    </location>
</feature>
<dbReference type="PANTHER" id="PTHR31589">
    <property type="entry name" value="PROTEIN, PUTATIVE (DUF239)-RELATED-RELATED"/>
    <property type="match status" value="1"/>
</dbReference>
<keyword evidence="4" id="KW-1185">Reference proteome</keyword>
<dbReference type="Gene3D" id="3.90.1320.10">
    <property type="entry name" value="Outer-capsid protein sigma 3, large lobe"/>
    <property type="match status" value="1"/>
</dbReference>
<dbReference type="InterPro" id="IPR004314">
    <property type="entry name" value="Neprosin"/>
</dbReference>
<gene>
    <name evidence="3" type="ORF">QJS04_geneDACA002028</name>
</gene>